<dbReference type="InterPro" id="IPR011256">
    <property type="entry name" value="Reg_factor_effector_dom_sf"/>
</dbReference>
<dbReference type="eggNOG" id="COG3449">
    <property type="taxonomic scope" value="Bacteria"/>
</dbReference>
<dbReference type="PROSITE" id="PS00041">
    <property type="entry name" value="HTH_ARAC_FAMILY_1"/>
    <property type="match status" value="1"/>
</dbReference>
<dbReference type="InterPro" id="IPR029442">
    <property type="entry name" value="GyrI-like"/>
</dbReference>
<dbReference type="eggNOG" id="COG2207">
    <property type="taxonomic scope" value="Bacteria"/>
</dbReference>
<name>A0A0H3F6C3_RAHSY</name>
<dbReference type="RefSeq" id="WP_013574103.1">
    <property type="nucleotide sequence ID" value="NC_015061.1"/>
</dbReference>
<dbReference type="Gene3D" id="3.20.80.10">
    <property type="entry name" value="Regulatory factor, effector binding domain"/>
    <property type="match status" value="1"/>
</dbReference>
<dbReference type="InterPro" id="IPR010499">
    <property type="entry name" value="AraC_E-bd"/>
</dbReference>
<dbReference type="PANTHER" id="PTHR40055">
    <property type="entry name" value="TRANSCRIPTIONAL REGULATOR YGIV-RELATED"/>
    <property type="match status" value="1"/>
</dbReference>
<evidence type="ECO:0000256" key="2">
    <source>
        <dbReference type="ARBA" id="ARBA00023125"/>
    </source>
</evidence>
<dbReference type="Proteomes" id="UP000007257">
    <property type="component" value="Chromosome"/>
</dbReference>
<dbReference type="Pfam" id="PF12833">
    <property type="entry name" value="HTH_18"/>
    <property type="match status" value="1"/>
</dbReference>
<dbReference type="SUPFAM" id="SSF55136">
    <property type="entry name" value="Probable bacterial effector-binding domain"/>
    <property type="match status" value="1"/>
</dbReference>
<dbReference type="InterPro" id="IPR020449">
    <property type="entry name" value="Tscrpt_reg_AraC-type_HTH"/>
</dbReference>
<evidence type="ECO:0000313" key="5">
    <source>
        <dbReference type="EMBL" id="ADW72398.1"/>
    </source>
</evidence>
<organism evidence="5 6">
    <name type="scientific">Rahnella sp. (strain Y9602)</name>
    <dbReference type="NCBI Taxonomy" id="2703885"/>
    <lineage>
        <taxon>Bacteria</taxon>
        <taxon>Pseudomonadati</taxon>
        <taxon>Pseudomonadota</taxon>
        <taxon>Gammaproteobacteria</taxon>
        <taxon>Enterobacterales</taxon>
        <taxon>Yersiniaceae</taxon>
        <taxon>Rahnella</taxon>
    </lineage>
</organism>
<dbReference type="InterPro" id="IPR018060">
    <property type="entry name" value="HTH_AraC"/>
</dbReference>
<dbReference type="PROSITE" id="PS01124">
    <property type="entry name" value="HTH_ARAC_FAMILY_2"/>
    <property type="match status" value="1"/>
</dbReference>
<dbReference type="Pfam" id="PF06445">
    <property type="entry name" value="GyrI-like"/>
    <property type="match status" value="1"/>
</dbReference>
<feature type="domain" description="HTH araC/xylS-type" evidence="4">
    <location>
        <begin position="14"/>
        <end position="113"/>
    </location>
</feature>
<keyword evidence="2" id="KW-0238">DNA-binding</keyword>
<gene>
    <name evidence="5" type="ordered locus">Rahaq_0771</name>
</gene>
<dbReference type="PANTHER" id="PTHR40055:SF1">
    <property type="entry name" value="TRANSCRIPTIONAL REGULATOR YGIV-RELATED"/>
    <property type="match status" value="1"/>
</dbReference>
<dbReference type="SMART" id="SM00342">
    <property type="entry name" value="HTH_ARAC"/>
    <property type="match status" value="1"/>
</dbReference>
<dbReference type="HOGENOM" id="CLU_000445_81_1_6"/>
<dbReference type="PRINTS" id="PR00032">
    <property type="entry name" value="HTHARAC"/>
</dbReference>
<proteinExistence type="predicted"/>
<dbReference type="Gene3D" id="1.10.10.60">
    <property type="entry name" value="Homeodomain-like"/>
    <property type="match status" value="2"/>
</dbReference>
<dbReference type="InterPro" id="IPR050908">
    <property type="entry name" value="SmbC-like"/>
</dbReference>
<evidence type="ECO:0000259" key="4">
    <source>
        <dbReference type="PROSITE" id="PS01124"/>
    </source>
</evidence>
<sequence>MNHDKSQLYQRRFQQVFTYIEQHLDSPMTVEQLSEVACFSRFHFHRQFSQFCGVSVSRYITLMRLKRASFRLVQNPHEKVIGIALDAGFENPESFSRAFRNTFGLSPSEFRKNPVWVDWHVHFQFPGRENQQRLENMEVKIIEVEPMQVAVLEHLGDPMRVSNTVATFIEWRKASGLSDYTQRGTYGIPYNDPLVTPGEEFRFDVCGELNPQANGTVPENPQGVIGKTLPGGRCAVVRHVGAYDRISDSVYYLYREWLPHSGEELRDFPVYFRYLHLDQELPEHAQQTDILLPLK</sequence>
<dbReference type="OrthoDB" id="282744at2"/>
<dbReference type="SUPFAM" id="SSF46689">
    <property type="entry name" value="Homeodomain-like"/>
    <property type="match status" value="2"/>
</dbReference>
<dbReference type="AlphaFoldDB" id="A0A0H3F6C3"/>
<dbReference type="InterPro" id="IPR009057">
    <property type="entry name" value="Homeodomain-like_sf"/>
</dbReference>
<dbReference type="GO" id="GO:0003700">
    <property type="term" value="F:DNA-binding transcription factor activity"/>
    <property type="evidence" value="ECO:0007669"/>
    <property type="project" value="InterPro"/>
</dbReference>
<accession>A0A0H3F6C3</accession>
<dbReference type="KEGG" id="rah:Rahaq_0771"/>
<dbReference type="SMART" id="SM00871">
    <property type="entry name" value="AraC_E_bind"/>
    <property type="match status" value="1"/>
</dbReference>
<keyword evidence="1" id="KW-0805">Transcription regulation</keyword>
<evidence type="ECO:0000256" key="1">
    <source>
        <dbReference type="ARBA" id="ARBA00023015"/>
    </source>
</evidence>
<evidence type="ECO:0000256" key="3">
    <source>
        <dbReference type="ARBA" id="ARBA00023163"/>
    </source>
</evidence>
<protein>
    <submittedName>
        <fullName evidence="5">Transcriptional regulator, AraC family</fullName>
    </submittedName>
</protein>
<dbReference type="EMBL" id="CP002505">
    <property type="protein sequence ID" value="ADW72398.1"/>
    <property type="molecule type" value="Genomic_DNA"/>
</dbReference>
<reference evidence="5 6" key="2">
    <citation type="journal article" date="2012" name="J. Bacteriol.">
        <title>Complete Genome Sequence of Rahnella sp. Strain Y9602, a Gammaproteobacterium Isolate from Metal- and Radionuclide-Contaminated Soil.</title>
        <authorList>
            <person name="Martinez R.J."/>
            <person name="Bruce D."/>
            <person name="Detter C."/>
            <person name="Goodwin L.A."/>
            <person name="Han J."/>
            <person name="Han C.S."/>
            <person name="Held B."/>
            <person name="Land M.L."/>
            <person name="Mikhailova N."/>
            <person name="Nolan M."/>
            <person name="Pennacchio L."/>
            <person name="Pitluck S."/>
            <person name="Tapia R."/>
            <person name="Woyke T."/>
            <person name="Sobecky P.A."/>
        </authorList>
    </citation>
    <scope>NUCLEOTIDE SEQUENCE [LARGE SCALE GENOMIC DNA]</scope>
    <source>
        <strain evidence="5 6">Y9602</strain>
    </source>
</reference>
<dbReference type="InterPro" id="IPR018062">
    <property type="entry name" value="HTH_AraC-typ_CS"/>
</dbReference>
<evidence type="ECO:0000313" key="6">
    <source>
        <dbReference type="Proteomes" id="UP000007257"/>
    </source>
</evidence>
<keyword evidence="3" id="KW-0804">Transcription</keyword>
<dbReference type="GO" id="GO:0043565">
    <property type="term" value="F:sequence-specific DNA binding"/>
    <property type="evidence" value="ECO:0007669"/>
    <property type="project" value="InterPro"/>
</dbReference>
<reference evidence="6" key="1">
    <citation type="submission" date="2011-01" db="EMBL/GenBank/DDBJ databases">
        <title>Complete sequence of chromosome of Rahnella sp. Y9602.</title>
        <authorList>
            <consortium name="US DOE Joint Genome Institute"/>
            <person name="Lucas S."/>
            <person name="Copeland A."/>
            <person name="Lapidus A."/>
            <person name="Cheng J.-F."/>
            <person name="Goodwin L."/>
            <person name="Pitluck S."/>
            <person name="Lu M."/>
            <person name="Detter J.C."/>
            <person name="Han C."/>
            <person name="Tapia R."/>
            <person name="Land M."/>
            <person name="Hauser L."/>
            <person name="Kyrpides N."/>
            <person name="Ivanova N."/>
            <person name="Ovchinnikova G."/>
            <person name="Pagani I."/>
            <person name="Sobecky P.A."/>
            <person name="Martinez R.J."/>
            <person name="Woyke T."/>
        </authorList>
    </citation>
    <scope>NUCLEOTIDE SEQUENCE [LARGE SCALE GENOMIC DNA]</scope>
    <source>
        <strain evidence="6">Y9602</strain>
    </source>
</reference>